<dbReference type="GO" id="GO:0019808">
    <property type="term" value="F:polyamine binding"/>
    <property type="evidence" value="ECO:0007669"/>
    <property type="project" value="InterPro"/>
</dbReference>
<dbReference type="GO" id="GO:0042597">
    <property type="term" value="C:periplasmic space"/>
    <property type="evidence" value="ECO:0007669"/>
    <property type="project" value="UniProtKB-SubCell"/>
</dbReference>
<proteinExistence type="predicted"/>
<dbReference type="EMBL" id="UINC01025340">
    <property type="protein sequence ID" value="SVB00737.1"/>
    <property type="molecule type" value="Genomic_DNA"/>
</dbReference>
<dbReference type="Pfam" id="PF13416">
    <property type="entry name" value="SBP_bac_8"/>
    <property type="match status" value="1"/>
</dbReference>
<protein>
    <recommendedName>
        <fullName evidence="6">Spermidine/putrescine ABC transporter substrate-binding protein</fullName>
    </recommendedName>
</protein>
<dbReference type="InterPro" id="IPR001188">
    <property type="entry name" value="Sperm_putr-bd"/>
</dbReference>
<organism evidence="5">
    <name type="scientific">marine metagenome</name>
    <dbReference type="NCBI Taxonomy" id="408172"/>
    <lineage>
        <taxon>unclassified sequences</taxon>
        <taxon>metagenomes</taxon>
        <taxon>ecological metagenomes</taxon>
    </lineage>
</organism>
<evidence type="ECO:0008006" key="6">
    <source>
        <dbReference type="Google" id="ProtNLM"/>
    </source>
</evidence>
<dbReference type="PRINTS" id="PR00909">
    <property type="entry name" value="SPERMDNBNDNG"/>
</dbReference>
<dbReference type="CDD" id="cd13588">
    <property type="entry name" value="PBP2_polyamine_1"/>
    <property type="match status" value="1"/>
</dbReference>
<reference evidence="5" key="1">
    <citation type="submission" date="2018-05" db="EMBL/GenBank/DDBJ databases">
        <authorList>
            <person name="Lanie J.A."/>
            <person name="Ng W.-L."/>
            <person name="Kazmierczak K.M."/>
            <person name="Andrzejewski T.M."/>
            <person name="Davidsen T.M."/>
            <person name="Wayne K.J."/>
            <person name="Tettelin H."/>
            <person name="Glass J.I."/>
            <person name="Rusch D."/>
            <person name="Podicherti R."/>
            <person name="Tsui H.-C.T."/>
            <person name="Winkler M.E."/>
        </authorList>
    </citation>
    <scope>NUCLEOTIDE SEQUENCE</scope>
</reference>
<evidence type="ECO:0000256" key="1">
    <source>
        <dbReference type="ARBA" id="ARBA00004418"/>
    </source>
</evidence>
<dbReference type="SUPFAM" id="SSF53850">
    <property type="entry name" value="Periplasmic binding protein-like II"/>
    <property type="match status" value="1"/>
</dbReference>
<evidence type="ECO:0000256" key="4">
    <source>
        <dbReference type="ARBA" id="ARBA00022764"/>
    </source>
</evidence>
<name>A0A382AIB2_9ZZZZ</name>
<dbReference type="AlphaFoldDB" id="A0A382AIB2"/>
<dbReference type="Gene3D" id="3.40.190.10">
    <property type="entry name" value="Periplasmic binding protein-like II"/>
    <property type="match status" value="2"/>
</dbReference>
<keyword evidence="4" id="KW-0574">Periplasm</keyword>
<evidence type="ECO:0000256" key="2">
    <source>
        <dbReference type="ARBA" id="ARBA00022448"/>
    </source>
</evidence>
<dbReference type="InterPro" id="IPR006059">
    <property type="entry name" value="SBP"/>
</dbReference>
<accession>A0A382AIB2</accession>
<evidence type="ECO:0000256" key="3">
    <source>
        <dbReference type="ARBA" id="ARBA00022729"/>
    </source>
</evidence>
<evidence type="ECO:0000313" key="5">
    <source>
        <dbReference type="EMBL" id="SVB00737.1"/>
    </source>
</evidence>
<dbReference type="PANTHER" id="PTHR30222">
    <property type="entry name" value="SPERMIDINE/PUTRESCINE-BINDING PERIPLASMIC PROTEIN"/>
    <property type="match status" value="1"/>
</dbReference>
<dbReference type="GO" id="GO:0015846">
    <property type="term" value="P:polyamine transport"/>
    <property type="evidence" value="ECO:0007669"/>
    <property type="project" value="InterPro"/>
</dbReference>
<comment type="subcellular location">
    <subcellularLocation>
        <location evidence="1">Periplasm</location>
    </subcellularLocation>
</comment>
<keyword evidence="3" id="KW-0732">Signal</keyword>
<gene>
    <name evidence="5" type="ORF">METZ01_LOCUS153591</name>
</gene>
<keyword evidence="2" id="KW-0813">Transport</keyword>
<sequence length="385" mass="42401">MIKLISKFFFASCVLIFTHNYAIAAPMQSLGKGEGALDIVAWAGYIERGATVPEFDWVTGFEESTGCMVKVKTAGTSDEMVALMNQGGFDIVTASGDASLRLIAGNKVQEINTSLIPSWDTIDPRLQNAEWHTVNGKHYGTPYMWGSNVLMYNTEAFGNTAPTSWNVVFEEQTLADGKSNKGRVQAFDGPIHIADAALYLMFHNPELGIKDPYELTEDQYNAALDLLRQQRDVVGRYWHDAFIQIDDFTNEGFVASGSWPFQVNLLVGAEQPISSVIPQEGATGWADTTLVHVDAAHPNCSYLWMEHQLSSNLQSDLGAWFGAVPVVPSKCGTGLMGPDSCQINGIDNFDKIHFWKTPQANCKSQDACVPYYRWVTSYIAVLGGR</sequence>
<dbReference type="PANTHER" id="PTHR30222:SF18">
    <property type="entry name" value="BIFUNCTIONAL POLYHYDROXYBUTYRATE SYNTHASE _ ABC TRANSPORTER PERIPLASMIC BINDING PROTEIN-RELATED"/>
    <property type="match status" value="1"/>
</dbReference>